<dbReference type="InterPro" id="IPR036465">
    <property type="entry name" value="vWFA_dom_sf"/>
</dbReference>
<sequence>MNANQPTEAQVMWDRRRSSHPKILVDDVLGLAPRKEDGEKIKYVRDLGLPKGIGDQLIASTRDFAMRYWIIDNSGSMKAQSGHRVVRGAGGREGMVACSRWEELGEGIKWHAAMAAHLHAPTEFRLLNAPSGFAGKTVACGYGDGDSEVELVDRMIQSEPDGATPLCQAIRQVTAEIRSREASLRGAGKRAVVVIASDGAASDGDVHAALRPLKSLPAWVVVRLCTDDDAVVQYWNGVDKGMDMDVLDDLAGEAAEVTEANPFLTYAAPMHRLREWGTSVKLFDLLDERKLAIAELLQLAQLIFGDAADDLPRPELDYEAFARALDDVQKSVGLVWDPLRNRNRPYFDLKKLHKSYSDESSCFVM</sequence>
<proteinExistence type="predicted"/>
<accession>A0ABR1FYB9</accession>
<evidence type="ECO:0000313" key="3">
    <source>
        <dbReference type="Proteomes" id="UP001363151"/>
    </source>
</evidence>
<dbReference type="Proteomes" id="UP001363151">
    <property type="component" value="Unassembled WGS sequence"/>
</dbReference>
<dbReference type="EMBL" id="JBBJCI010000204">
    <property type="protein sequence ID" value="KAK7241168.1"/>
    <property type="molecule type" value="Genomic_DNA"/>
</dbReference>
<feature type="domain" description="VWFA" evidence="1">
    <location>
        <begin position="150"/>
        <end position="286"/>
    </location>
</feature>
<reference evidence="2 3" key="1">
    <citation type="submission" date="2024-03" db="EMBL/GenBank/DDBJ databases">
        <title>Aureococcus anophagefferens CCMP1851 and Kratosvirus quantuckense: Draft genome of a second virus-susceptible host strain in the model system.</title>
        <authorList>
            <person name="Chase E."/>
            <person name="Truchon A.R."/>
            <person name="Schepens W."/>
            <person name="Wilhelm S.W."/>
        </authorList>
    </citation>
    <scope>NUCLEOTIDE SEQUENCE [LARGE SCALE GENOMIC DNA]</scope>
    <source>
        <strain evidence="2 3">CCMP1851</strain>
    </source>
</reference>
<dbReference type="SUPFAM" id="SSF53300">
    <property type="entry name" value="vWA-like"/>
    <property type="match status" value="1"/>
</dbReference>
<comment type="caution">
    <text evidence="2">The sequence shown here is derived from an EMBL/GenBank/DDBJ whole genome shotgun (WGS) entry which is preliminary data.</text>
</comment>
<evidence type="ECO:0000313" key="2">
    <source>
        <dbReference type="EMBL" id="KAK7241168.1"/>
    </source>
</evidence>
<dbReference type="InterPro" id="IPR002035">
    <property type="entry name" value="VWF_A"/>
</dbReference>
<dbReference type="PROSITE" id="PS50234">
    <property type="entry name" value="VWFA"/>
    <property type="match status" value="1"/>
</dbReference>
<evidence type="ECO:0000259" key="1">
    <source>
        <dbReference type="PROSITE" id="PS50234"/>
    </source>
</evidence>
<protein>
    <recommendedName>
        <fullName evidence="1">VWFA domain-containing protein</fullName>
    </recommendedName>
</protein>
<dbReference type="Gene3D" id="3.40.50.410">
    <property type="entry name" value="von Willebrand factor, type A domain"/>
    <property type="match status" value="1"/>
</dbReference>
<keyword evidence="3" id="KW-1185">Reference proteome</keyword>
<gene>
    <name evidence="2" type="ORF">SO694_00051046</name>
</gene>
<organism evidence="2 3">
    <name type="scientific">Aureococcus anophagefferens</name>
    <name type="common">Harmful bloom alga</name>
    <dbReference type="NCBI Taxonomy" id="44056"/>
    <lineage>
        <taxon>Eukaryota</taxon>
        <taxon>Sar</taxon>
        <taxon>Stramenopiles</taxon>
        <taxon>Ochrophyta</taxon>
        <taxon>Pelagophyceae</taxon>
        <taxon>Pelagomonadales</taxon>
        <taxon>Pelagomonadaceae</taxon>
        <taxon>Aureococcus</taxon>
    </lineage>
</organism>
<name>A0ABR1FYB9_AURAN</name>